<dbReference type="EMBL" id="JBBPBM010000003">
    <property type="protein sequence ID" value="KAK8593266.1"/>
    <property type="molecule type" value="Genomic_DNA"/>
</dbReference>
<reference evidence="1 2" key="1">
    <citation type="journal article" date="2024" name="G3 (Bethesda)">
        <title>Genome assembly of Hibiscus sabdariffa L. provides insights into metabolisms of medicinal natural products.</title>
        <authorList>
            <person name="Kim T."/>
        </authorList>
    </citation>
    <scope>NUCLEOTIDE SEQUENCE [LARGE SCALE GENOMIC DNA]</scope>
    <source>
        <strain evidence="1">TK-2024</strain>
        <tissue evidence="1">Old leaves</tissue>
    </source>
</reference>
<sequence length="106" mass="11638">MRAIGVGNDAESEIDSRIVGVYANVGVGANVDCDADGSIVRVYVNVGEAIEADGDIDCRKEDYIPYMKHYVAFSYVHFSLIASNLHLSFMLEESCSLQLNCYSAYL</sequence>
<accession>A0ABR2G2G7</accession>
<comment type="caution">
    <text evidence="1">The sequence shown here is derived from an EMBL/GenBank/DDBJ whole genome shotgun (WGS) entry which is preliminary data.</text>
</comment>
<dbReference type="Proteomes" id="UP001472677">
    <property type="component" value="Unassembled WGS sequence"/>
</dbReference>
<protein>
    <submittedName>
        <fullName evidence="1">Uncharacterized protein</fullName>
    </submittedName>
</protein>
<evidence type="ECO:0000313" key="2">
    <source>
        <dbReference type="Proteomes" id="UP001472677"/>
    </source>
</evidence>
<name>A0ABR2G2G7_9ROSI</name>
<organism evidence="1 2">
    <name type="scientific">Hibiscus sabdariffa</name>
    <name type="common">roselle</name>
    <dbReference type="NCBI Taxonomy" id="183260"/>
    <lineage>
        <taxon>Eukaryota</taxon>
        <taxon>Viridiplantae</taxon>
        <taxon>Streptophyta</taxon>
        <taxon>Embryophyta</taxon>
        <taxon>Tracheophyta</taxon>
        <taxon>Spermatophyta</taxon>
        <taxon>Magnoliopsida</taxon>
        <taxon>eudicotyledons</taxon>
        <taxon>Gunneridae</taxon>
        <taxon>Pentapetalae</taxon>
        <taxon>rosids</taxon>
        <taxon>malvids</taxon>
        <taxon>Malvales</taxon>
        <taxon>Malvaceae</taxon>
        <taxon>Malvoideae</taxon>
        <taxon>Hibiscus</taxon>
    </lineage>
</organism>
<evidence type="ECO:0000313" key="1">
    <source>
        <dbReference type="EMBL" id="KAK8593266.1"/>
    </source>
</evidence>
<gene>
    <name evidence="1" type="ORF">V6N12_045349</name>
</gene>
<proteinExistence type="predicted"/>
<keyword evidence="2" id="KW-1185">Reference proteome</keyword>